<reference evidence="2 3" key="1">
    <citation type="submission" date="2013-10" db="EMBL/GenBank/DDBJ databases">
        <authorList>
            <consortium name="International Citrus Genome Consortium"/>
            <person name="Jenkins J."/>
            <person name="Schmutz J."/>
            <person name="Prochnik S."/>
            <person name="Rokhsar D."/>
            <person name="Gmitter F."/>
            <person name="Ollitrault P."/>
            <person name="Machado M."/>
            <person name="Talon M."/>
            <person name="Wincker P."/>
            <person name="Jaillon O."/>
            <person name="Morgante M."/>
        </authorList>
    </citation>
    <scope>NUCLEOTIDE SEQUENCE</scope>
    <source>
        <strain evidence="3">cv. Clemenules</strain>
    </source>
</reference>
<gene>
    <name evidence="2" type="ORF">CICLE_v10022670mg</name>
</gene>
<protein>
    <submittedName>
        <fullName evidence="2">Uncharacterized protein</fullName>
    </submittedName>
</protein>
<accession>V4TVX8</accession>
<dbReference type="AlphaFoldDB" id="V4TVX8"/>
<dbReference type="InParanoid" id="V4TVX8"/>
<organism evidence="2 3">
    <name type="scientific">Citrus clementina</name>
    <name type="common">Clementine</name>
    <name type="synonym">Citrus deliciosa x Citrus sinensis</name>
    <dbReference type="NCBI Taxonomy" id="85681"/>
    <lineage>
        <taxon>Eukaryota</taxon>
        <taxon>Viridiplantae</taxon>
        <taxon>Streptophyta</taxon>
        <taxon>Embryophyta</taxon>
        <taxon>Tracheophyta</taxon>
        <taxon>Spermatophyta</taxon>
        <taxon>Magnoliopsida</taxon>
        <taxon>eudicotyledons</taxon>
        <taxon>Gunneridae</taxon>
        <taxon>Pentapetalae</taxon>
        <taxon>rosids</taxon>
        <taxon>malvids</taxon>
        <taxon>Sapindales</taxon>
        <taxon>Rutaceae</taxon>
        <taxon>Aurantioideae</taxon>
        <taxon>Citrus</taxon>
    </lineage>
</organism>
<sequence>MNANHEDDYSDDSMASDASSGPSHHHYGTAEALSRPIKEADEDDNSKCTAGSDKKAKRIMEKQKAEMRRKEQEKDHQEMMLMSRRVITPAQSDSKARKNVWNMTKRK</sequence>
<dbReference type="Proteomes" id="UP000030687">
    <property type="component" value="Unassembled WGS sequence"/>
</dbReference>
<evidence type="ECO:0000313" key="2">
    <source>
        <dbReference type="EMBL" id="ESR54081.1"/>
    </source>
</evidence>
<dbReference type="Gramene" id="ESR54081">
    <property type="protein sequence ID" value="ESR54081"/>
    <property type="gene ID" value="CICLE_v10022670mg"/>
</dbReference>
<dbReference type="EMBL" id="KI536661">
    <property type="protein sequence ID" value="ESR54081.1"/>
    <property type="molecule type" value="Genomic_DNA"/>
</dbReference>
<feature type="region of interest" description="Disordered" evidence="1">
    <location>
        <begin position="1"/>
        <end position="76"/>
    </location>
</feature>
<evidence type="ECO:0000256" key="1">
    <source>
        <dbReference type="SAM" id="MobiDB-lite"/>
    </source>
</evidence>
<feature type="region of interest" description="Disordered" evidence="1">
    <location>
        <begin position="88"/>
        <end position="107"/>
    </location>
</feature>
<dbReference type="KEGG" id="cic:CICLE_v10022670mg"/>
<feature type="compositionally biased region" description="Basic and acidic residues" evidence="1">
    <location>
        <begin position="52"/>
        <end position="76"/>
    </location>
</feature>
<name>V4TVX8_CITCL</name>
<keyword evidence="3" id="KW-1185">Reference proteome</keyword>
<dbReference type="OrthoDB" id="1738616at2759"/>
<evidence type="ECO:0000313" key="3">
    <source>
        <dbReference type="Proteomes" id="UP000030687"/>
    </source>
</evidence>
<proteinExistence type="predicted"/>